<evidence type="ECO:0000313" key="2">
    <source>
        <dbReference type="Proteomes" id="UP001235939"/>
    </source>
</evidence>
<evidence type="ECO:0000313" key="1">
    <source>
        <dbReference type="EMBL" id="UYV67295.1"/>
    </source>
</evidence>
<reference evidence="1 2" key="1">
    <citation type="submission" date="2022-01" db="EMBL/GenBank/DDBJ databases">
        <title>A chromosomal length assembly of Cordylochernes scorpioides.</title>
        <authorList>
            <person name="Zeh D."/>
            <person name="Zeh J."/>
        </authorList>
    </citation>
    <scope>NUCLEOTIDE SEQUENCE [LARGE SCALE GENOMIC DNA]</scope>
    <source>
        <strain evidence="1">IN4F17</strain>
        <tissue evidence="1">Whole Body</tissue>
    </source>
</reference>
<dbReference type="EMBL" id="CP092867">
    <property type="protein sequence ID" value="UYV67295.1"/>
    <property type="molecule type" value="Genomic_DNA"/>
</dbReference>
<protein>
    <submittedName>
        <fullName evidence="1">Uncharacterized protein</fullName>
    </submittedName>
</protein>
<gene>
    <name evidence="1" type="ORF">LAZ67_5000140</name>
</gene>
<name>A0ABY6KI68_9ARAC</name>
<keyword evidence="2" id="KW-1185">Reference proteome</keyword>
<accession>A0ABY6KI68</accession>
<sequence length="59" mass="6702">MNSLRRCLHASLSQQSQCSLSWMCEAAVLGPCRYSARLRLLLDMRICGTKNIENTDKDI</sequence>
<proteinExistence type="predicted"/>
<organism evidence="1 2">
    <name type="scientific">Cordylochernes scorpioides</name>
    <dbReference type="NCBI Taxonomy" id="51811"/>
    <lineage>
        <taxon>Eukaryota</taxon>
        <taxon>Metazoa</taxon>
        <taxon>Ecdysozoa</taxon>
        <taxon>Arthropoda</taxon>
        <taxon>Chelicerata</taxon>
        <taxon>Arachnida</taxon>
        <taxon>Pseudoscorpiones</taxon>
        <taxon>Cheliferoidea</taxon>
        <taxon>Chernetidae</taxon>
        <taxon>Cordylochernes</taxon>
    </lineage>
</organism>
<dbReference type="Proteomes" id="UP001235939">
    <property type="component" value="Chromosome 05"/>
</dbReference>